<keyword evidence="3" id="KW-1185">Reference proteome</keyword>
<organism evidence="2 3">
    <name type="scientific">Halopenitus malekzadehii</name>
    <dbReference type="NCBI Taxonomy" id="1267564"/>
    <lineage>
        <taxon>Archaea</taxon>
        <taxon>Methanobacteriati</taxon>
        <taxon>Methanobacteriota</taxon>
        <taxon>Stenosarchaea group</taxon>
        <taxon>Halobacteria</taxon>
        <taxon>Halobacteriales</taxon>
        <taxon>Haloferacaceae</taxon>
        <taxon>Halopenitus</taxon>
    </lineage>
</organism>
<gene>
    <name evidence="2" type="ORF">SAMN05192561_102258</name>
</gene>
<sequence>MDADAPTDRELPDALVDGRWTGEDPIEAIVGELLREREDTLATAESLTGGLIGSTITDVPGSSDYFDRGFVTYAYDAKRQELAVPREALDAHGAVSRPVAEAMARGTRDRADTTWGLSATGIAGPGGGRDGKPVGLVYVGVAYAAEWGTEESFVEAVRFRFDGDRTAVKHKSVDSALAVLLAAVRELR</sequence>
<evidence type="ECO:0000313" key="2">
    <source>
        <dbReference type="EMBL" id="SEH47255.1"/>
    </source>
</evidence>
<dbReference type="STRING" id="1267564.SAMN05192561_102258"/>
<dbReference type="Gene3D" id="3.90.950.20">
    <property type="entry name" value="CinA-like"/>
    <property type="match status" value="1"/>
</dbReference>
<reference evidence="2 3" key="1">
    <citation type="submission" date="2016-10" db="EMBL/GenBank/DDBJ databases">
        <authorList>
            <person name="de Groot N.N."/>
        </authorList>
    </citation>
    <scope>NUCLEOTIDE SEQUENCE [LARGE SCALE GENOMIC DNA]</scope>
    <source>
        <strain evidence="2 3">IBRC-M10418</strain>
    </source>
</reference>
<dbReference type="OrthoDB" id="305448at2157"/>
<accession>A0A1H6ID71</accession>
<dbReference type="InterPro" id="IPR036653">
    <property type="entry name" value="CinA-like_C"/>
</dbReference>
<dbReference type="NCBIfam" id="TIGR00199">
    <property type="entry name" value="PncC_domain"/>
    <property type="match status" value="1"/>
</dbReference>
<dbReference type="Pfam" id="PF02464">
    <property type="entry name" value="CinA"/>
    <property type="match status" value="1"/>
</dbReference>
<dbReference type="Proteomes" id="UP000199215">
    <property type="component" value="Unassembled WGS sequence"/>
</dbReference>
<dbReference type="AlphaFoldDB" id="A0A1H6ID71"/>
<dbReference type="RefSeq" id="WP_092816233.1">
    <property type="nucleotide sequence ID" value="NZ_FNWU01000002.1"/>
</dbReference>
<dbReference type="EMBL" id="FNWU01000002">
    <property type="protein sequence ID" value="SEH47255.1"/>
    <property type="molecule type" value="Genomic_DNA"/>
</dbReference>
<protein>
    <submittedName>
        <fullName evidence="2">Nicotinamide-nucleotide amidase</fullName>
    </submittedName>
</protein>
<evidence type="ECO:0000313" key="3">
    <source>
        <dbReference type="Proteomes" id="UP000199215"/>
    </source>
</evidence>
<dbReference type="SUPFAM" id="SSF142433">
    <property type="entry name" value="CinA-like"/>
    <property type="match status" value="1"/>
</dbReference>
<evidence type="ECO:0000259" key="1">
    <source>
        <dbReference type="Pfam" id="PF02464"/>
    </source>
</evidence>
<dbReference type="InterPro" id="IPR008136">
    <property type="entry name" value="CinA_C"/>
</dbReference>
<name>A0A1H6ID71_9EURY</name>
<proteinExistence type="predicted"/>
<feature type="domain" description="CinA C-terminal" evidence="1">
    <location>
        <begin position="25"/>
        <end position="182"/>
    </location>
</feature>